<dbReference type="InterPro" id="IPR015947">
    <property type="entry name" value="PUA-like_sf"/>
</dbReference>
<dbReference type="Gene3D" id="3.40.1280.10">
    <property type="match status" value="1"/>
</dbReference>
<accession>A0A0W0VI68</accession>
<dbReference type="PIRSF" id="PIRSF015601">
    <property type="entry name" value="MTase_slr0722"/>
    <property type="match status" value="1"/>
</dbReference>
<evidence type="ECO:0000256" key="1">
    <source>
        <dbReference type="ARBA" id="ARBA00004496"/>
    </source>
</evidence>
<evidence type="ECO:0000256" key="7">
    <source>
        <dbReference type="ARBA" id="ARBA00022603"/>
    </source>
</evidence>
<feature type="domain" description="Ribosomal RNA small subunit methyltransferase E PUA-like" evidence="14">
    <location>
        <begin position="22"/>
        <end position="66"/>
    </location>
</feature>
<keyword evidence="8 12" id="KW-0808">Transferase</keyword>
<comment type="caution">
    <text evidence="15">The sequence shown here is derived from an EMBL/GenBank/DDBJ whole genome shotgun (WGS) entry which is preliminary data.</text>
</comment>
<sequence>MRSVRIYQPGEYTLNQFIDLSPEASRHVALVLRMQPGQEIRLFCGDNHEYNAVICSCDKKKVQVKISSVELINRESPRAIHLAQAVSKGERMEMVIQKAVELGTASITPLLTERSVVRLDAERLAKKQNQWQAIAISACEQSGRNVIPAIHPPCSLPTYLQQCQAVLKFVLYPQASKSWRDYDFPPGDIAVLIGPEGGLSDSEIALAEQHQFQSLSLGPRILRTETAAITALSVLQAVGGDL</sequence>
<keyword evidence="16" id="KW-1185">Reference proteome</keyword>
<gene>
    <name evidence="15" type="primary">rsmE</name>
    <name evidence="15" type="ORF">Llon_1996</name>
</gene>
<evidence type="ECO:0000256" key="12">
    <source>
        <dbReference type="PIRNR" id="PIRNR015601"/>
    </source>
</evidence>
<keyword evidence="9 12" id="KW-0949">S-adenosyl-L-methionine</keyword>
<dbReference type="InterPro" id="IPR006700">
    <property type="entry name" value="RsmE"/>
</dbReference>
<keyword evidence="7 12" id="KW-0489">Methyltransferase</keyword>
<reference evidence="15 16" key="1">
    <citation type="submission" date="2015-11" db="EMBL/GenBank/DDBJ databases">
        <title>Genomic analysis of 38 Legionella species identifies large and diverse effector repertoires.</title>
        <authorList>
            <person name="Burstein D."/>
            <person name="Amaro F."/>
            <person name="Zusman T."/>
            <person name="Lifshitz Z."/>
            <person name="Cohen O."/>
            <person name="Gilbert J.A."/>
            <person name="Pupko T."/>
            <person name="Shuman H.A."/>
            <person name="Segal G."/>
        </authorList>
    </citation>
    <scope>NUCLEOTIDE SEQUENCE [LARGE SCALE GENOMIC DNA]</scope>
    <source>
        <strain evidence="15 16">ATCC 49505</strain>
    </source>
</reference>
<evidence type="ECO:0000256" key="9">
    <source>
        <dbReference type="ARBA" id="ARBA00022691"/>
    </source>
</evidence>
<evidence type="ECO:0000259" key="14">
    <source>
        <dbReference type="Pfam" id="PF20260"/>
    </source>
</evidence>
<dbReference type="EMBL" id="LNYK01000033">
    <property type="protein sequence ID" value="KTD19824.1"/>
    <property type="molecule type" value="Genomic_DNA"/>
</dbReference>
<protein>
    <recommendedName>
        <fullName evidence="4 12">Ribosomal RNA small subunit methyltransferase E</fullName>
        <ecNumber evidence="3 12">2.1.1.193</ecNumber>
    </recommendedName>
</protein>
<evidence type="ECO:0000256" key="2">
    <source>
        <dbReference type="ARBA" id="ARBA00005528"/>
    </source>
</evidence>
<dbReference type="InterPro" id="IPR046886">
    <property type="entry name" value="RsmE_MTase_dom"/>
</dbReference>
<dbReference type="PANTHER" id="PTHR30027:SF3">
    <property type="entry name" value="16S RRNA (URACIL(1498)-N(3))-METHYLTRANSFERASE"/>
    <property type="match status" value="1"/>
</dbReference>
<dbReference type="GO" id="GO:0005737">
    <property type="term" value="C:cytoplasm"/>
    <property type="evidence" value="ECO:0007669"/>
    <property type="project" value="UniProtKB-SubCell"/>
</dbReference>
<keyword evidence="6 12" id="KW-0698">rRNA processing</keyword>
<dbReference type="InterPro" id="IPR029028">
    <property type="entry name" value="Alpha/beta_knot_MTases"/>
</dbReference>
<comment type="subcellular location">
    <subcellularLocation>
        <location evidence="1 12">Cytoplasm</location>
    </subcellularLocation>
</comment>
<evidence type="ECO:0000256" key="3">
    <source>
        <dbReference type="ARBA" id="ARBA00012328"/>
    </source>
</evidence>
<dbReference type="RefSeq" id="WP_058530085.1">
    <property type="nucleotide sequence ID" value="NZ_CAAAHZ010000001.1"/>
</dbReference>
<evidence type="ECO:0000313" key="15">
    <source>
        <dbReference type="EMBL" id="KTD19824.1"/>
    </source>
</evidence>
<dbReference type="SUPFAM" id="SSF88697">
    <property type="entry name" value="PUA domain-like"/>
    <property type="match status" value="1"/>
</dbReference>
<dbReference type="InterPro" id="IPR029026">
    <property type="entry name" value="tRNA_m1G_MTases_N"/>
</dbReference>
<dbReference type="AlphaFoldDB" id="A0A0W0VI68"/>
<dbReference type="GO" id="GO:0070042">
    <property type="term" value="F:rRNA (uridine-N3-)-methyltransferase activity"/>
    <property type="evidence" value="ECO:0007669"/>
    <property type="project" value="TreeGrafter"/>
</dbReference>
<organism evidence="15 16">
    <name type="scientific">Legionella londiniensis</name>
    <dbReference type="NCBI Taxonomy" id="45068"/>
    <lineage>
        <taxon>Bacteria</taxon>
        <taxon>Pseudomonadati</taxon>
        <taxon>Pseudomonadota</taxon>
        <taxon>Gammaproteobacteria</taxon>
        <taxon>Legionellales</taxon>
        <taxon>Legionellaceae</taxon>
        <taxon>Legionella</taxon>
    </lineage>
</organism>
<evidence type="ECO:0000256" key="8">
    <source>
        <dbReference type="ARBA" id="ARBA00022679"/>
    </source>
</evidence>
<name>A0A0W0VI68_9GAMM</name>
<evidence type="ECO:0000256" key="6">
    <source>
        <dbReference type="ARBA" id="ARBA00022552"/>
    </source>
</evidence>
<dbReference type="InterPro" id="IPR046887">
    <property type="entry name" value="RsmE_PUA-like"/>
</dbReference>
<dbReference type="PATRIC" id="fig|45068.5.peg.2171"/>
<evidence type="ECO:0000259" key="13">
    <source>
        <dbReference type="Pfam" id="PF04452"/>
    </source>
</evidence>
<dbReference type="PANTHER" id="PTHR30027">
    <property type="entry name" value="RIBOSOMAL RNA SMALL SUBUNIT METHYLTRANSFERASE E"/>
    <property type="match status" value="1"/>
</dbReference>
<dbReference type="EC" id="2.1.1.193" evidence="3 12"/>
<evidence type="ECO:0000256" key="11">
    <source>
        <dbReference type="ARBA" id="ARBA00047944"/>
    </source>
</evidence>
<dbReference type="NCBIfam" id="TIGR00046">
    <property type="entry name" value="RsmE family RNA methyltransferase"/>
    <property type="match status" value="1"/>
</dbReference>
<dbReference type="CDD" id="cd18084">
    <property type="entry name" value="RsmE-like"/>
    <property type="match status" value="1"/>
</dbReference>
<dbReference type="NCBIfam" id="NF008692">
    <property type="entry name" value="PRK11713.1-5"/>
    <property type="match status" value="1"/>
</dbReference>
<dbReference type="STRING" id="45068.Llon_1996"/>
<proteinExistence type="inferred from homology"/>
<comment type="similarity">
    <text evidence="2 12">Belongs to the RNA methyltransferase RsmE family.</text>
</comment>
<feature type="domain" description="Ribosomal RNA small subunit methyltransferase E methyltransferase" evidence="13">
    <location>
        <begin position="75"/>
        <end position="236"/>
    </location>
</feature>
<dbReference type="SUPFAM" id="SSF75217">
    <property type="entry name" value="alpha/beta knot"/>
    <property type="match status" value="1"/>
</dbReference>
<dbReference type="Gene3D" id="2.40.240.20">
    <property type="entry name" value="Hypothetical PUA domain-like, domain 1"/>
    <property type="match status" value="1"/>
</dbReference>
<dbReference type="OrthoDB" id="9815641at2"/>
<comment type="catalytic activity">
    <reaction evidence="11 12">
        <text>uridine(1498) in 16S rRNA + S-adenosyl-L-methionine = N(3)-methyluridine(1498) in 16S rRNA + S-adenosyl-L-homocysteine + H(+)</text>
        <dbReference type="Rhea" id="RHEA:42920"/>
        <dbReference type="Rhea" id="RHEA-COMP:10283"/>
        <dbReference type="Rhea" id="RHEA-COMP:10284"/>
        <dbReference type="ChEBI" id="CHEBI:15378"/>
        <dbReference type="ChEBI" id="CHEBI:57856"/>
        <dbReference type="ChEBI" id="CHEBI:59789"/>
        <dbReference type="ChEBI" id="CHEBI:65315"/>
        <dbReference type="ChEBI" id="CHEBI:74502"/>
        <dbReference type="EC" id="2.1.1.193"/>
    </reaction>
</comment>
<evidence type="ECO:0000256" key="5">
    <source>
        <dbReference type="ARBA" id="ARBA00022490"/>
    </source>
</evidence>
<dbReference type="Proteomes" id="UP000054997">
    <property type="component" value="Unassembled WGS sequence"/>
</dbReference>
<evidence type="ECO:0000256" key="4">
    <source>
        <dbReference type="ARBA" id="ARBA00013673"/>
    </source>
</evidence>
<keyword evidence="5 12" id="KW-0963">Cytoplasm</keyword>
<evidence type="ECO:0000313" key="16">
    <source>
        <dbReference type="Proteomes" id="UP000054997"/>
    </source>
</evidence>
<dbReference type="Pfam" id="PF04452">
    <property type="entry name" value="Methyltrans_RNA"/>
    <property type="match status" value="1"/>
</dbReference>
<dbReference type="Pfam" id="PF20260">
    <property type="entry name" value="PUA_4"/>
    <property type="match status" value="1"/>
</dbReference>
<evidence type="ECO:0000256" key="10">
    <source>
        <dbReference type="ARBA" id="ARBA00025699"/>
    </source>
</evidence>
<dbReference type="GO" id="GO:0070475">
    <property type="term" value="P:rRNA base methylation"/>
    <property type="evidence" value="ECO:0007669"/>
    <property type="project" value="TreeGrafter"/>
</dbReference>
<comment type="function">
    <text evidence="10 12">Specifically methylates the N3 position of the uracil ring of uridine 1498 (m3U1498) in 16S rRNA. Acts on the fully assembled 30S ribosomal subunit.</text>
</comment>